<dbReference type="PANTHER" id="PTHR32309">
    <property type="entry name" value="TYROSINE-PROTEIN KINASE"/>
    <property type="match status" value="1"/>
</dbReference>
<protein>
    <submittedName>
        <fullName evidence="9">Capsular polysaccharide biosynthesis protein</fullName>
    </submittedName>
</protein>
<feature type="transmembrane region" description="Helical" evidence="7">
    <location>
        <begin position="174"/>
        <end position="199"/>
    </location>
</feature>
<comment type="similarity">
    <text evidence="2">Belongs to the CpsC/CapA family.</text>
</comment>
<dbReference type="PANTHER" id="PTHR32309:SF13">
    <property type="entry name" value="FERRIC ENTEROBACTIN TRANSPORT PROTEIN FEPE"/>
    <property type="match status" value="1"/>
</dbReference>
<keyword evidence="6 7" id="KW-0472">Membrane</keyword>
<comment type="caution">
    <text evidence="9">The sequence shown here is derived from an EMBL/GenBank/DDBJ whole genome shotgun (WGS) entry which is preliminary data.</text>
</comment>
<evidence type="ECO:0000256" key="4">
    <source>
        <dbReference type="ARBA" id="ARBA00022692"/>
    </source>
</evidence>
<accession>A0A3D9IU84</accession>
<sequence>MESEMKEYFQVLWKRAWVIVGMVLLLCSGTGVYSYLTDVPVYEASSKLIVNTSDRQEGTVGPDFNQITSNLLLIETYKEIITSRTILEKVAAEYPNLVTAVNELSSKVSIGSTSRSQVMSITVKDSSFATAVQLVNGIAEVFQRETPNIMNVNNVTILSKADITDPPVKVSTGVLFKVIIAFVLALILSIVIIFIWEYLDDTIKTEKDILEIGVPTLAIISRIKKNDLIGDTRNSKKKSVSDAFQIGINP</sequence>
<dbReference type="GO" id="GO:0004713">
    <property type="term" value="F:protein tyrosine kinase activity"/>
    <property type="evidence" value="ECO:0007669"/>
    <property type="project" value="TreeGrafter"/>
</dbReference>
<dbReference type="InterPro" id="IPR003856">
    <property type="entry name" value="LPS_length_determ_N"/>
</dbReference>
<proteinExistence type="inferred from homology"/>
<name>A0A3D9IU84_9BACL</name>
<comment type="subcellular location">
    <subcellularLocation>
        <location evidence="1">Cell membrane</location>
        <topology evidence="1">Multi-pass membrane protein</topology>
    </subcellularLocation>
</comment>
<feature type="domain" description="Polysaccharide chain length determinant N-terminal" evidence="8">
    <location>
        <begin position="5"/>
        <end position="93"/>
    </location>
</feature>
<keyword evidence="5 7" id="KW-1133">Transmembrane helix</keyword>
<organism evidence="9 10">
    <name type="scientific">Cohnella lupini</name>
    <dbReference type="NCBI Taxonomy" id="1294267"/>
    <lineage>
        <taxon>Bacteria</taxon>
        <taxon>Bacillati</taxon>
        <taxon>Bacillota</taxon>
        <taxon>Bacilli</taxon>
        <taxon>Bacillales</taxon>
        <taxon>Paenibacillaceae</taxon>
        <taxon>Cohnella</taxon>
    </lineage>
</organism>
<dbReference type="Proteomes" id="UP000256869">
    <property type="component" value="Unassembled WGS sequence"/>
</dbReference>
<evidence type="ECO:0000256" key="3">
    <source>
        <dbReference type="ARBA" id="ARBA00022475"/>
    </source>
</evidence>
<evidence type="ECO:0000256" key="5">
    <source>
        <dbReference type="ARBA" id="ARBA00022989"/>
    </source>
</evidence>
<keyword evidence="3" id="KW-1003">Cell membrane</keyword>
<evidence type="ECO:0000313" key="10">
    <source>
        <dbReference type="Proteomes" id="UP000256869"/>
    </source>
</evidence>
<dbReference type="GO" id="GO:0005886">
    <property type="term" value="C:plasma membrane"/>
    <property type="evidence" value="ECO:0007669"/>
    <property type="project" value="UniProtKB-SubCell"/>
</dbReference>
<evidence type="ECO:0000256" key="2">
    <source>
        <dbReference type="ARBA" id="ARBA00006683"/>
    </source>
</evidence>
<reference evidence="9 10" key="1">
    <citation type="submission" date="2018-07" db="EMBL/GenBank/DDBJ databases">
        <title>Genomic Encyclopedia of Type Strains, Phase III (KMG-III): the genomes of soil and plant-associated and newly described type strains.</title>
        <authorList>
            <person name="Whitman W."/>
        </authorList>
    </citation>
    <scope>NUCLEOTIDE SEQUENCE [LARGE SCALE GENOMIC DNA]</scope>
    <source>
        <strain evidence="9 10">CECT 8236</strain>
    </source>
</reference>
<evidence type="ECO:0000259" key="8">
    <source>
        <dbReference type="Pfam" id="PF02706"/>
    </source>
</evidence>
<evidence type="ECO:0000256" key="6">
    <source>
        <dbReference type="ARBA" id="ARBA00023136"/>
    </source>
</evidence>
<keyword evidence="10" id="KW-1185">Reference proteome</keyword>
<keyword evidence="4 7" id="KW-0812">Transmembrane</keyword>
<gene>
    <name evidence="9" type="ORF">DFP95_102491</name>
</gene>
<feature type="transmembrane region" description="Helical" evidence="7">
    <location>
        <begin position="12"/>
        <end position="36"/>
    </location>
</feature>
<dbReference type="AlphaFoldDB" id="A0A3D9IU84"/>
<evidence type="ECO:0000256" key="7">
    <source>
        <dbReference type="SAM" id="Phobius"/>
    </source>
</evidence>
<evidence type="ECO:0000256" key="1">
    <source>
        <dbReference type="ARBA" id="ARBA00004651"/>
    </source>
</evidence>
<dbReference type="EMBL" id="QRDY01000002">
    <property type="protein sequence ID" value="RED65069.1"/>
    <property type="molecule type" value="Genomic_DNA"/>
</dbReference>
<evidence type="ECO:0000313" key="9">
    <source>
        <dbReference type="EMBL" id="RED65069.1"/>
    </source>
</evidence>
<dbReference type="Pfam" id="PF02706">
    <property type="entry name" value="Wzz"/>
    <property type="match status" value="1"/>
</dbReference>
<dbReference type="InterPro" id="IPR050445">
    <property type="entry name" value="Bact_polysacc_biosynth/exp"/>
</dbReference>